<evidence type="ECO:0000259" key="2">
    <source>
        <dbReference type="SMART" id="SM00418"/>
    </source>
</evidence>
<evidence type="ECO:0000313" key="3">
    <source>
        <dbReference type="EMBL" id="KXB60102.1"/>
    </source>
</evidence>
<sequence length="144" mass="16651">MIIIKDIQYITDIEKLKVISDPLRISILTTLGTEKKNSKELAKLLKINRTKIHYHLNILEENSFIEVVDTDTINGIIQKYYLPTAQAFVPSPSIFNDLFNNTSVNFNINREDMKDFWNEVKKLEKKFSSENKNSVSISIISTAR</sequence>
<keyword evidence="1" id="KW-0238">DNA-binding</keyword>
<dbReference type="PANTHER" id="PTHR38600">
    <property type="entry name" value="TRANSCRIPTIONAL REGULATORY PROTEIN"/>
    <property type="match status" value="1"/>
</dbReference>
<dbReference type="CDD" id="cd00090">
    <property type="entry name" value="HTH_ARSR"/>
    <property type="match status" value="1"/>
</dbReference>
<dbReference type="Proteomes" id="UP000070355">
    <property type="component" value="Unassembled WGS sequence"/>
</dbReference>
<dbReference type="EMBL" id="LSDC01000060">
    <property type="protein sequence ID" value="KXB60102.1"/>
    <property type="molecule type" value="Genomic_DNA"/>
</dbReference>
<dbReference type="PANTHER" id="PTHR38600:SF2">
    <property type="entry name" value="SLL0088 PROTEIN"/>
    <property type="match status" value="1"/>
</dbReference>
<dbReference type="InterPro" id="IPR036388">
    <property type="entry name" value="WH-like_DNA-bd_sf"/>
</dbReference>
<dbReference type="RefSeq" id="WP_060914078.1">
    <property type="nucleotide sequence ID" value="NZ_JAGZGJ010000038.1"/>
</dbReference>
<organism evidence="3 4">
    <name type="scientific">Gemella haemolysans</name>
    <dbReference type="NCBI Taxonomy" id="1379"/>
    <lineage>
        <taxon>Bacteria</taxon>
        <taxon>Bacillati</taxon>
        <taxon>Bacillota</taxon>
        <taxon>Bacilli</taxon>
        <taxon>Bacillales</taxon>
        <taxon>Gemellaceae</taxon>
        <taxon>Gemella</taxon>
    </lineage>
</organism>
<dbReference type="SMART" id="SM00418">
    <property type="entry name" value="HTH_ARSR"/>
    <property type="match status" value="1"/>
</dbReference>
<dbReference type="GO" id="GO:0003677">
    <property type="term" value="F:DNA binding"/>
    <property type="evidence" value="ECO:0007669"/>
    <property type="project" value="UniProtKB-KW"/>
</dbReference>
<protein>
    <submittedName>
        <fullName evidence="3">Transcriptional regulator, ArsR family</fullName>
    </submittedName>
</protein>
<dbReference type="STRING" id="1379.HMPREF3186_00898"/>
<dbReference type="GO" id="GO:0003700">
    <property type="term" value="F:DNA-binding transcription factor activity"/>
    <property type="evidence" value="ECO:0007669"/>
    <property type="project" value="InterPro"/>
</dbReference>
<proteinExistence type="predicted"/>
<dbReference type="OrthoDB" id="1691727at2"/>
<dbReference type="Gene3D" id="1.10.10.10">
    <property type="entry name" value="Winged helix-like DNA-binding domain superfamily/Winged helix DNA-binding domain"/>
    <property type="match status" value="1"/>
</dbReference>
<dbReference type="InterPro" id="IPR011991">
    <property type="entry name" value="ArsR-like_HTH"/>
</dbReference>
<comment type="caution">
    <text evidence="3">The sequence shown here is derived from an EMBL/GenBank/DDBJ whole genome shotgun (WGS) entry which is preliminary data.</text>
</comment>
<dbReference type="InterPro" id="IPR001845">
    <property type="entry name" value="HTH_ArsR_DNA-bd_dom"/>
</dbReference>
<evidence type="ECO:0000256" key="1">
    <source>
        <dbReference type="ARBA" id="ARBA00023125"/>
    </source>
</evidence>
<accession>A0A133ZXE1</accession>
<gene>
    <name evidence="3" type="ORF">HMPREF3186_00898</name>
</gene>
<feature type="domain" description="HTH arsR-type" evidence="2">
    <location>
        <begin position="14"/>
        <end position="82"/>
    </location>
</feature>
<dbReference type="InterPro" id="IPR036390">
    <property type="entry name" value="WH_DNA-bd_sf"/>
</dbReference>
<dbReference type="SUPFAM" id="SSF46785">
    <property type="entry name" value="Winged helix' DNA-binding domain"/>
    <property type="match status" value="1"/>
</dbReference>
<evidence type="ECO:0000313" key="4">
    <source>
        <dbReference type="Proteomes" id="UP000070355"/>
    </source>
</evidence>
<dbReference type="PATRIC" id="fig|1379.3.peg.880"/>
<dbReference type="AlphaFoldDB" id="A0A133ZXE1"/>
<dbReference type="Pfam" id="PF12840">
    <property type="entry name" value="HTH_20"/>
    <property type="match status" value="1"/>
</dbReference>
<name>A0A133ZXE1_9BACL</name>
<reference evidence="4" key="1">
    <citation type="submission" date="2016-01" db="EMBL/GenBank/DDBJ databases">
        <authorList>
            <person name="Mitreva M."/>
            <person name="Pepin K.H."/>
            <person name="Mihindukulasuriya K.A."/>
            <person name="Fulton R."/>
            <person name="Fronick C."/>
            <person name="O'Laughlin M."/>
            <person name="Miner T."/>
            <person name="Herter B."/>
            <person name="Rosa B.A."/>
            <person name="Cordes M."/>
            <person name="Tomlinson C."/>
            <person name="Wollam A."/>
            <person name="Palsikar V.B."/>
            <person name="Mardis E.R."/>
            <person name="Wilson R.K."/>
        </authorList>
    </citation>
    <scope>NUCLEOTIDE SEQUENCE [LARGE SCALE GENOMIC DNA]</scope>
    <source>
        <strain evidence="4">DNF01167</strain>
    </source>
</reference>